<accession>A0A4U6UWR0</accession>
<evidence type="ECO:0000313" key="2">
    <source>
        <dbReference type="EMBL" id="TKW21038.1"/>
    </source>
</evidence>
<name>A0A4U6UWR0_SETVI</name>
<feature type="compositionally biased region" description="Pro residues" evidence="1">
    <location>
        <begin position="92"/>
        <end position="116"/>
    </location>
</feature>
<feature type="compositionally biased region" description="Basic residues" evidence="1">
    <location>
        <begin position="7"/>
        <end position="16"/>
    </location>
</feature>
<organism evidence="2 3">
    <name type="scientific">Setaria viridis</name>
    <name type="common">Green bristlegrass</name>
    <name type="synonym">Setaria italica subsp. viridis</name>
    <dbReference type="NCBI Taxonomy" id="4556"/>
    <lineage>
        <taxon>Eukaryota</taxon>
        <taxon>Viridiplantae</taxon>
        <taxon>Streptophyta</taxon>
        <taxon>Embryophyta</taxon>
        <taxon>Tracheophyta</taxon>
        <taxon>Spermatophyta</taxon>
        <taxon>Magnoliopsida</taxon>
        <taxon>Liliopsida</taxon>
        <taxon>Poales</taxon>
        <taxon>Poaceae</taxon>
        <taxon>PACMAD clade</taxon>
        <taxon>Panicoideae</taxon>
        <taxon>Panicodae</taxon>
        <taxon>Paniceae</taxon>
        <taxon>Cenchrinae</taxon>
        <taxon>Setaria</taxon>
    </lineage>
</organism>
<gene>
    <name evidence="2" type="ORF">SEVIR_4G187900v2</name>
</gene>
<dbReference type="EMBL" id="CM016555">
    <property type="protein sequence ID" value="TKW21038.1"/>
    <property type="molecule type" value="Genomic_DNA"/>
</dbReference>
<sequence length="216" mass="23111">MPPGPTSRHRRPRWRPSGRASPERFGVLRAPSPTAQLTTIGPSPADDPCRYTTTSKPPALTAGCHLRPQCPASTPTSLATKLHPSRAKPPRSGAPPPLPYAAASGPPPVPPSPMPPAQGKGQNGFPSPFSTFPATWLAAGKARPTGWPPPDHLLPISLFLNQGRRREKHPQFHSNPLLSPIRKIALPPLSNCFHRSALPPPKSSYKQVPDSSQLSP</sequence>
<feature type="region of interest" description="Disordered" evidence="1">
    <location>
        <begin position="192"/>
        <end position="216"/>
    </location>
</feature>
<protein>
    <submittedName>
        <fullName evidence="2">Uncharacterized protein</fullName>
    </submittedName>
</protein>
<feature type="compositionally biased region" description="Polar residues" evidence="1">
    <location>
        <begin position="204"/>
        <end position="216"/>
    </location>
</feature>
<feature type="region of interest" description="Disordered" evidence="1">
    <location>
        <begin position="1"/>
        <end position="132"/>
    </location>
</feature>
<dbReference type="AlphaFoldDB" id="A0A4U6UWR0"/>
<keyword evidence="3" id="KW-1185">Reference proteome</keyword>
<evidence type="ECO:0000313" key="3">
    <source>
        <dbReference type="Proteomes" id="UP000298652"/>
    </source>
</evidence>
<dbReference type="Gramene" id="TKW21038">
    <property type="protein sequence ID" value="TKW21038"/>
    <property type="gene ID" value="SEVIR_4G187900v2"/>
</dbReference>
<proteinExistence type="predicted"/>
<reference evidence="2" key="1">
    <citation type="submission" date="2019-03" db="EMBL/GenBank/DDBJ databases">
        <title>WGS assembly of Setaria viridis.</title>
        <authorList>
            <person name="Huang P."/>
            <person name="Jenkins J."/>
            <person name="Grimwood J."/>
            <person name="Barry K."/>
            <person name="Healey A."/>
            <person name="Mamidi S."/>
            <person name="Sreedasyam A."/>
            <person name="Shu S."/>
            <person name="Feldman M."/>
            <person name="Wu J."/>
            <person name="Yu Y."/>
            <person name="Chen C."/>
            <person name="Johnson J."/>
            <person name="Rokhsar D."/>
            <person name="Baxter I."/>
            <person name="Schmutz J."/>
            <person name="Brutnell T."/>
            <person name="Kellogg E."/>
        </authorList>
    </citation>
    <scope>NUCLEOTIDE SEQUENCE [LARGE SCALE GENOMIC DNA]</scope>
</reference>
<dbReference type="Proteomes" id="UP000298652">
    <property type="component" value="Chromosome 4"/>
</dbReference>
<evidence type="ECO:0000256" key="1">
    <source>
        <dbReference type="SAM" id="MobiDB-lite"/>
    </source>
</evidence>